<sequence>VPGVGRALRVLQDARQRAEADTGLGAGHILFEGFLHERNGGAVEKEGKGSARARGLGATARRGSHHAWQDVVNHGLDVGGTLGGGVRDEDGPALAGGLGELGALPDDGRQQVLGVVRLQRLQRLLGQLEGGVEGVHHDEDVVEHVVQVLLQALHRLEQQLQAVEGQEVGEHRDEQVRGGHERIQVEQAEGRGRVEDDDVVAGLHLLERVAQLELTAGHGHQRQVHRGHAQVGGDEVQVGQGGLLNHLGQGRLAHQHVLERLLVVLALVAQALGGVALAVQVDEQHRVAQLRQAPRIRGGQGRLAGAALEVEEQLAPVANGGGELLEGGAQLPHIVRGVEVLLQRPGELLGSHAEHLGNLLGGVGRSFHQEPFIPRTGGALPCLKRQSICALCEPQPPEPPGG</sequence>
<reference evidence="1 2" key="1">
    <citation type="submission" date="2006-04" db="EMBL/GenBank/DDBJ databases">
        <authorList>
            <person name="Nierman W.C."/>
        </authorList>
    </citation>
    <scope>NUCLEOTIDE SEQUENCE [LARGE SCALE GENOMIC DNA]</scope>
    <source>
        <strain evidence="1 2">DW4/3-1</strain>
    </source>
</reference>
<dbReference type="EMBL" id="AAMD01000019">
    <property type="protein sequence ID" value="EAU68318.1"/>
    <property type="molecule type" value="Genomic_DNA"/>
</dbReference>
<dbReference type="AlphaFoldDB" id="Q099B3"/>
<evidence type="ECO:0000313" key="2">
    <source>
        <dbReference type="Proteomes" id="UP000032702"/>
    </source>
</evidence>
<comment type="caution">
    <text evidence="1">The sequence shown here is derived from an EMBL/GenBank/DDBJ whole genome shotgun (WGS) entry which is preliminary data.</text>
</comment>
<accession>Q099B3</accession>
<evidence type="ECO:0000313" key="1">
    <source>
        <dbReference type="EMBL" id="EAU68318.1"/>
    </source>
</evidence>
<name>Q099B3_STIAD</name>
<gene>
    <name evidence="1" type="ORF">STIAU_5795</name>
</gene>
<dbReference type="Proteomes" id="UP000032702">
    <property type="component" value="Unassembled WGS sequence"/>
</dbReference>
<proteinExistence type="predicted"/>
<protein>
    <submittedName>
        <fullName evidence="1">Uncharacterized protein</fullName>
    </submittedName>
</protein>
<dbReference type="AntiFam" id="ANF00187">
    <property type="entry name" value="Shadow ORF (opposite parA)"/>
</dbReference>
<organism evidence="1 2">
    <name type="scientific">Stigmatella aurantiaca (strain DW4/3-1)</name>
    <dbReference type="NCBI Taxonomy" id="378806"/>
    <lineage>
        <taxon>Bacteria</taxon>
        <taxon>Pseudomonadati</taxon>
        <taxon>Myxococcota</taxon>
        <taxon>Myxococcia</taxon>
        <taxon>Myxococcales</taxon>
        <taxon>Cystobacterineae</taxon>
        <taxon>Archangiaceae</taxon>
        <taxon>Stigmatella</taxon>
    </lineage>
</organism>
<feature type="non-terminal residue" evidence="1">
    <location>
        <position position="1"/>
    </location>
</feature>